<dbReference type="EMBL" id="CP048113">
    <property type="protein sequence ID" value="QHS59876.1"/>
    <property type="molecule type" value="Genomic_DNA"/>
</dbReference>
<dbReference type="KEGG" id="chih:GWR21_09825"/>
<sequence>MTKYSRLLSGLSLLSLTTGAWSCTDTVAPNRQLLRQVMREENGSIRWKVYGFSDDPNKEKVEVYFTNGKVKEVFFRHYGHKEGPGTVFYENGTLSETGHWHEDNRVGEFRYYRQDGKLECVQYFGLIGESIEPR</sequence>
<evidence type="ECO:0000256" key="1">
    <source>
        <dbReference type="SAM" id="SignalP"/>
    </source>
</evidence>
<protein>
    <recommendedName>
        <fullName evidence="4">Toxin-antitoxin system YwqK family antitoxin</fullName>
    </recommendedName>
</protein>
<feature type="chain" id="PRO_5025685405" description="Toxin-antitoxin system YwqK family antitoxin" evidence="1">
    <location>
        <begin position="23"/>
        <end position="134"/>
    </location>
</feature>
<organism evidence="2 3">
    <name type="scientific">Chitinophaga agri</name>
    <dbReference type="NCBI Taxonomy" id="2703787"/>
    <lineage>
        <taxon>Bacteria</taxon>
        <taxon>Pseudomonadati</taxon>
        <taxon>Bacteroidota</taxon>
        <taxon>Chitinophagia</taxon>
        <taxon>Chitinophagales</taxon>
        <taxon>Chitinophagaceae</taxon>
        <taxon>Chitinophaga</taxon>
    </lineage>
</organism>
<dbReference type="Proteomes" id="UP000476411">
    <property type="component" value="Chromosome"/>
</dbReference>
<keyword evidence="1" id="KW-0732">Signal</keyword>
<keyword evidence="3" id="KW-1185">Reference proteome</keyword>
<name>A0A6B9ZCP5_9BACT</name>
<dbReference type="AlphaFoldDB" id="A0A6B9ZCP5"/>
<proteinExistence type="predicted"/>
<dbReference type="Pfam" id="PF07661">
    <property type="entry name" value="MORN_2"/>
    <property type="match status" value="1"/>
</dbReference>
<evidence type="ECO:0008006" key="4">
    <source>
        <dbReference type="Google" id="ProtNLM"/>
    </source>
</evidence>
<evidence type="ECO:0000313" key="3">
    <source>
        <dbReference type="Proteomes" id="UP000476411"/>
    </source>
</evidence>
<reference evidence="2 3" key="1">
    <citation type="submission" date="2020-01" db="EMBL/GenBank/DDBJ databases">
        <title>Complete genome sequence of Chitinophaga sp. H33E-04 isolated from quinoa roots.</title>
        <authorList>
            <person name="Weon H.-Y."/>
            <person name="Lee S.A."/>
        </authorList>
    </citation>
    <scope>NUCLEOTIDE SEQUENCE [LARGE SCALE GENOMIC DNA]</scope>
    <source>
        <strain evidence="2 3">H33E-04</strain>
    </source>
</reference>
<accession>A0A6B9ZCP5</accession>
<gene>
    <name evidence="2" type="ORF">GWR21_09825</name>
</gene>
<evidence type="ECO:0000313" key="2">
    <source>
        <dbReference type="EMBL" id="QHS59876.1"/>
    </source>
</evidence>
<dbReference type="InterPro" id="IPR011652">
    <property type="entry name" value="MORN_2"/>
</dbReference>
<dbReference type="Gene3D" id="3.90.930.1">
    <property type="match status" value="1"/>
</dbReference>
<dbReference type="RefSeq" id="WP_162331571.1">
    <property type="nucleotide sequence ID" value="NZ_CP048113.1"/>
</dbReference>
<feature type="signal peptide" evidence="1">
    <location>
        <begin position="1"/>
        <end position="22"/>
    </location>
</feature>
<dbReference type="SUPFAM" id="SSF82185">
    <property type="entry name" value="Histone H3 K4-specific methyltransferase SET7/9 N-terminal domain"/>
    <property type="match status" value="1"/>
</dbReference>